<feature type="region of interest" description="Disordered" evidence="1">
    <location>
        <begin position="220"/>
        <end position="249"/>
    </location>
</feature>
<feature type="compositionally biased region" description="Basic and acidic residues" evidence="1">
    <location>
        <begin position="548"/>
        <end position="562"/>
    </location>
</feature>
<keyword evidence="2" id="KW-1133">Transmembrane helix</keyword>
<dbReference type="EMBL" id="CP134184">
    <property type="protein sequence ID" value="WPA97108.1"/>
    <property type="molecule type" value="Genomic_DNA"/>
</dbReference>
<feature type="region of interest" description="Disordered" evidence="1">
    <location>
        <begin position="1"/>
        <end position="173"/>
    </location>
</feature>
<evidence type="ECO:0000313" key="3">
    <source>
        <dbReference type="EMBL" id="PIB02369.1"/>
    </source>
</evidence>
<evidence type="ECO:0000313" key="6">
    <source>
        <dbReference type="Proteomes" id="UP001302367"/>
    </source>
</evidence>
<feature type="compositionally biased region" description="Basic and acidic residues" evidence="1">
    <location>
        <begin position="703"/>
        <end position="712"/>
    </location>
</feature>
<feature type="region of interest" description="Disordered" evidence="1">
    <location>
        <begin position="297"/>
        <end position="320"/>
    </location>
</feature>
<dbReference type="Proteomes" id="UP001302367">
    <property type="component" value="Chromosome 1"/>
</dbReference>
<feature type="compositionally biased region" description="Polar residues" evidence="1">
    <location>
        <begin position="307"/>
        <end position="318"/>
    </location>
</feature>
<dbReference type="InterPro" id="IPR038769">
    <property type="entry name" value="MTC4"/>
</dbReference>
<dbReference type="OrthoDB" id="5402622at2759"/>
<feature type="region of interest" description="Disordered" evidence="1">
    <location>
        <begin position="387"/>
        <end position="428"/>
    </location>
</feature>
<protein>
    <recommendedName>
        <fullName evidence="7">Maintenance of telomere capping protein 4</fullName>
    </recommendedName>
</protein>
<feature type="compositionally biased region" description="Polar residues" evidence="1">
    <location>
        <begin position="815"/>
        <end position="824"/>
    </location>
</feature>
<gene>
    <name evidence="3" type="ORF">CB0940_01662</name>
    <name evidence="4" type="ORF">RHO25_001716</name>
</gene>
<dbReference type="AlphaFoldDB" id="A0A2G5IC73"/>
<keyword evidence="2" id="KW-0812">Transmembrane</keyword>
<name>A0A2G5IC73_CERBT</name>
<sequence length="1198" mass="132546">MSIDVDLDHAATARPSPAADVSFAAAESRHGESSSRAQSRSSSARGSSHSFPDKFRGSSETRSSTAEATSNQADSIGQSKIPQRVRKPGGFLLGSVLSNGHVRASDHAPGLSSKRASRSHNNGHIQLDKPRNAAARISGESSHGSSPLSRQLSSERSTKAGSGKLPEARPPAMDPAQLVQMALNLSESRKRHSTSALPVPITPAGSRRVVSAMDSGYGTVRSASSAGKRASYSNESRIPTPVSHRHSPHREELLESPIDLGRNIVHTFSPATLFRTEKARRYFELASEHRRLLENLPPLRPDATAPGNYSTQATSSPGSAHYHMTRITSSESVHKHKLGRQYNPLQALRNRRIRNRQRRPLTAPTETFQETDRIRRWIDGVEAAAKNSSFRPGEDQVRLPPFSGELEADPNDRPDTARGHRRTDTTSSVIVRPENGWMIEPAELLADTYWVEKHDNKTLIEDRNGHRLFPARTATSLEAPRRSKDITRRSMEVGKLQDHNGNHRDDSDASESEEQHRAKHKSKHILPLPRLGRGHVNRSGSVSSISSDEGRRPPALRFGHDEGGDENIGPLERHMREMIAKDEKGELSSPELLSPDHWDTQNTSFPTMRTGGSNSRHEINAASKGRLSVDTQRHQRSTSDDSKGSMERNLPSMNEMIADSPSSPVVPDFSRQSTSESTFSKQASPVKHKSKGLKLPLLHSRSKSKERNHIEATDFASNTGAPLSPVLSADSGTGGPRSSIESARPAQFRHHKTSDSIDSELLQTYTNTTTTASSTKGSKTASNRFFKGGRVRDIVRNESSRFGDRFRASREGVNAESSVPQSDASDGDVDHALLRKRNDEDNVLDDGISPRASLERPRPKAKYFTSGLPSFRSPAARDRAAPTSPLSEDSNPFDKLHALSRSRQQELPKINLPDDGNVSEPELSPNKAQKGLTWAETYKRRRSVSQNDLTLVETDSRLSNMKIRNGQAGGSGKRHWSISDNAQRGQMQNSSADDELPSRVTARDIARVRALLLASGIKAQEICHMANSTRERPLPIIVKAAEVAGHTIEPMTRKEENVAAGQWLCGTVDGTIVDLEKLLQRFQGQVVKDLSVRLEALSHKAGDQLTKRVHETSDEADAFNVELTTRMPQDIKRMDNTIDSMFRARRKNFRLLINVSSKLFEWLLLGIMWSIWLIVVVVNSLKKVILALFRFLKWLTWF</sequence>
<feature type="compositionally biased region" description="Basic and acidic residues" evidence="1">
    <location>
        <begin position="1"/>
        <end position="11"/>
    </location>
</feature>
<feature type="compositionally biased region" description="Low complexity" evidence="1">
    <location>
        <begin position="659"/>
        <end position="668"/>
    </location>
</feature>
<feature type="compositionally biased region" description="Low complexity" evidence="1">
    <location>
        <begin position="34"/>
        <end position="50"/>
    </location>
</feature>
<feature type="region of interest" description="Disordered" evidence="1">
    <location>
        <begin position="834"/>
        <end position="931"/>
    </location>
</feature>
<feature type="compositionally biased region" description="Polar residues" evidence="1">
    <location>
        <begin position="221"/>
        <end position="237"/>
    </location>
</feature>
<dbReference type="EMBL" id="LKMD01000100">
    <property type="protein sequence ID" value="PIB02369.1"/>
    <property type="molecule type" value="Genomic_DNA"/>
</dbReference>
<feature type="compositionally biased region" description="Polar residues" evidence="1">
    <location>
        <begin position="71"/>
        <end position="81"/>
    </location>
</feature>
<evidence type="ECO:0000256" key="2">
    <source>
        <dbReference type="SAM" id="Phobius"/>
    </source>
</evidence>
<reference evidence="3 5" key="1">
    <citation type="submission" date="2015-10" db="EMBL/GenBank/DDBJ databases">
        <title>The cercosporin biosynthetic gene cluster was horizontally transferred to several fungal lineages and shown to be expanded in Cercospora beticola based on microsynteny with recipient genomes.</title>
        <authorList>
            <person name="De Jonge R."/>
            <person name="Ebert M.K."/>
            <person name="Suttle J.C."/>
            <person name="Jurick Ii W.M."/>
            <person name="Secor G.A."/>
            <person name="Thomma B.P."/>
            <person name="Van De Peer Y."/>
            <person name="Bolton M.D."/>
        </authorList>
    </citation>
    <scope>NUCLEOTIDE SEQUENCE [LARGE SCALE GENOMIC DNA]</scope>
    <source>
        <strain evidence="3 5">09-40</strain>
    </source>
</reference>
<feature type="compositionally biased region" description="Basic and acidic residues" evidence="1">
    <location>
        <begin position="410"/>
        <end position="424"/>
    </location>
</feature>
<feature type="region of interest" description="Disordered" evidence="1">
    <location>
        <begin position="809"/>
        <end position="828"/>
    </location>
</feature>
<feature type="compositionally biased region" description="Low complexity" evidence="1">
    <location>
        <begin position="60"/>
        <end position="70"/>
    </location>
</feature>
<feature type="compositionally biased region" description="Low complexity" evidence="1">
    <location>
        <begin position="138"/>
        <end position="149"/>
    </location>
</feature>
<feature type="compositionally biased region" description="Basic and acidic residues" evidence="1">
    <location>
        <begin position="479"/>
        <end position="507"/>
    </location>
</feature>
<feature type="region of interest" description="Disordered" evidence="1">
    <location>
        <begin position="471"/>
        <end position="568"/>
    </location>
</feature>
<feature type="region of interest" description="Disordered" evidence="1">
    <location>
        <begin position="584"/>
        <end position="761"/>
    </location>
</feature>
<dbReference type="PANTHER" id="PTHR38426:SF1">
    <property type="entry name" value="MAINTENANCE OF TELOMERE CAPPING PROTEIN 4"/>
    <property type="match status" value="1"/>
</dbReference>
<dbReference type="PANTHER" id="PTHR38426">
    <property type="entry name" value="MAINTENANCE OF TELOMERE CAPPING PROTEIN 4"/>
    <property type="match status" value="1"/>
</dbReference>
<evidence type="ECO:0000313" key="4">
    <source>
        <dbReference type="EMBL" id="WPA97108.1"/>
    </source>
</evidence>
<feature type="compositionally biased region" description="Polar residues" evidence="1">
    <location>
        <begin position="670"/>
        <end position="683"/>
    </location>
</feature>
<evidence type="ECO:0008006" key="7">
    <source>
        <dbReference type="Google" id="ProtNLM"/>
    </source>
</evidence>
<dbReference type="Proteomes" id="UP000230605">
    <property type="component" value="Chromosome 1"/>
</dbReference>
<organism evidence="3 5">
    <name type="scientific">Cercospora beticola</name>
    <name type="common">Sugarbeet leaf spot fungus</name>
    <dbReference type="NCBI Taxonomy" id="122368"/>
    <lineage>
        <taxon>Eukaryota</taxon>
        <taxon>Fungi</taxon>
        <taxon>Dikarya</taxon>
        <taxon>Ascomycota</taxon>
        <taxon>Pezizomycotina</taxon>
        <taxon>Dothideomycetes</taxon>
        <taxon>Dothideomycetidae</taxon>
        <taxon>Mycosphaerellales</taxon>
        <taxon>Mycosphaerellaceae</taxon>
        <taxon>Cercospora</taxon>
    </lineage>
</organism>
<proteinExistence type="predicted"/>
<evidence type="ECO:0000256" key="1">
    <source>
        <dbReference type="SAM" id="MobiDB-lite"/>
    </source>
</evidence>
<accession>A0A2G5IC73</accession>
<reference evidence="4 6" key="2">
    <citation type="submission" date="2023-09" db="EMBL/GenBank/DDBJ databases">
        <title>Complete-Gapless Cercospora beticola genome.</title>
        <authorList>
            <person name="Wyatt N.A."/>
            <person name="Spanner R.E."/>
            <person name="Bolton M.D."/>
        </authorList>
    </citation>
    <scope>NUCLEOTIDE SEQUENCE [LARGE SCALE GENOMIC DNA]</scope>
    <source>
        <strain evidence="4">Cb09-40</strain>
    </source>
</reference>
<feature type="compositionally biased region" description="Basic and acidic residues" evidence="1">
    <location>
        <begin position="631"/>
        <end position="646"/>
    </location>
</feature>
<feature type="transmembrane region" description="Helical" evidence="2">
    <location>
        <begin position="1159"/>
        <end position="1181"/>
    </location>
</feature>
<keyword evidence="6" id="KW-1185">Reference proteome</keyword>
<feature type="compositionally biased region" description="Polar residues" evidence="1">
    <location>
        <begin position="600"/>
        <end position="614"/>
    </location>
</feature>
<evidence type="ECO:0000313" key="5">
    <source>
        <dbReference type="Proteomes" id="UP000230605"/>
    </source>
</evidence>
<keyword evidence="2" id="KW-0472">Membrane</keyword>